<feature type="transmembrane region" description="Helical" evidence="1">
    <location>
        <begin position="34"/>
        <end position="54"/>
    </location>
</feature>
<evidence type="ECO:0000313" key="3">
    <source>
        <dbReference type="Proteomes" id="UP001219525"/>
    </source>
</evidence>
<protein>
    <submittedName>
        <fullName evidence="2">Uncharacterized protein</fullName>
    </submittedName>
</protein>
<evidence type="ECO:0000256" key="1">
    <source>
        <dbReference type="SAM" id="Phobius"/>
    </source>
</evidence>
<reference evidence="2" key="1">
    <citation type="submission" date="2023-03" db="EMBL/GenBank/DDBJ databases">
        <title>Massive genome expansion in bonnet fungi (Mycena s.s.) driven by repeated elements and novel gene families across ecological guilds.</title>
        <authorList>
            <consortium name="Lawrence Berkeley National Laboratory"/>
            <person name="Harder C.B."/>
            <person name="Miyauchi S."/>
            <person name="Viragh M."/>
            <person name="Kuo A."/>
            <person name="Thoen E."/>
            <person name="Andreopoulos B."/>
            <person name="Lu D."/>
            <person name="Skrede I."/>
            <person name="Drula E."/>
            <person name="Henrissat B."/>
            <person name="Morin E."/>
            <person name="Kohler A."/>
            <person name="Barry K."/>
            <person name="LaButti K."/>
            <person name="Morin E."/>
            <person name="Salamov A."/>
            <person name="Lipzen A."/>
            <person name="Mereny Z."/>
            <person name="Hegedus B."/>
            <person name="Baldrian P."/>
            <person name="Stursova M."/>
            <person name="Weitz H."/>
            <person name="Taylor A."/>
            <person name="Grigoriev I.V."/>
            <person name="Nagy L.G."/>
            <person name="Martin F."/>
            <person name="Kauserud H."/>
        </authorList>
    </citation>
    <scope>NUCLEOTIDE SEQUENCE</scope>
    <source>
        <strain evidence="2">9144</strain>
    </source>
</reference>
<dbReference type="AlphaFoldDB" id="A0AAD6YKQ2"/>
<name>A0AAD6YKQ2_9AGAR</name>
<dbReference type="EMBL" id="JARJCW010000008">
    <property type="protein sequence ID" value="KAJ7221743.1"/>
    <property type="molecule type" value="Genomic_DNA"/>
</dbReference>
<gene>
    <name evidence="2" type="ORF">GGX14DRAFT_193404</name>
</gene>
<keyword evidence="1" id="KW-1133">Transmembrane helix</keyword>
<proteinExistence type="predicted"/>
<accession>A0AAD6YKQ2</accession>
<keyword evidence="1" id="KW-0812">Transmembrane</keyword>
<keyword evidence="1" id="KW-0472">Membrane</keyword>
<dbReference type="Proteomes" id="UP001219525">
    <property type="component" value="Unassembled WGS sequence"/>
</dbReference>
<organism evidence="2 3">
    <name type="scientific">Mycena pura</name>
    <dbReference type="NCBI Taxonomy" id="153505"/>
    <lineage>
        <taxon>Eukaryota</taxon>
        <taxon>Fungi</taxon>
        <taxon>Dikarya</taxon>
        <taxon>Basidiomycota</taxon>
        <taxon>Agaricomycotina</taxon>
        <taxon>Agaricomycetes</taxon>
        <taxon>Agaricomycetidae</taxon>
        <taxon>Agaricales</taxon>
        <taxon>Marasmiineae</taxon>
        <taxon>Mycenaceae</taxon>
        <taxon>Mycena</taxon>
    </lineage>
</organism>
<keyword evidence="3" id="KW-1185">Reference proteome</keyword>
<sequence>MNRALSATVAMTALTTVSVNLFYAWRIHKMSKNNWWITAPICLLCLARTGLAFVTTTEMILTKTFAKFAASFNVCLSRSNAEGVLIPRNRLSSPADWPFQQPRILSSRARDTIIFAILSRDTQELKK</sequence>
<comment type="caution">
    <text evidence="2">The sequence shown here is derived from an EMBL/GenBank/DDBJ whole genome shotgun (WGS) entry which is preliminary data.</text>
</comment>
<evidence type="ECO:0000313" key="2">
    <source>
        <dbReference type="EMBL" id="KAJ7221743.1"/>
    </source>
</evidence>